<evidence type="ECO:0000313" key="3">
    <source>
        <dbReference type="Proteomes" id="UP000075243"/>
    </source>
</evidence>
<organism evidence="2 3">
    <name type="scientific">Cajanus cajan</name>
    <name type="common">Pigeon pea</name>
    <name type="synonym">Cajanus indicus</name>
    <dbReference type="NCBI Taxonomy" id="3821"/>
    <lineage>
        <taxon>Eukaryota</taxon>
        <taxon>Viridiplantae</taxon>
        <taxon>Streptophyta</taxon>
        <taxon>Embryophyta</taxon>
        <taxon>Tracheophyta</taxon>
        <taxon>Spermatophyta</taxon>
        <taxon>Magnoliopsida</taxon>
        <taxon>eudicotyledons</taxon>
        <taxon>Gunneridae</taxon>
        <taxon>Pentapetalae</taxon>
        <taxon>rosids</taxon>
        <taxon>fabids</taxon>
        <taxon>Fabales</taxon>
        <taxon>Fabaceae</taxon>
        <taxon>Papilionoideae</taxon>
        <taxon>50 kb inversion clade</taxon>
        <taxon>NPAAA clade</taxon>
        <taxon>indigoferoid/millettioid clade</taxon>
        <taxon>Phaseoleae</taxon>
        <taxon>Cajanus</taxon>
    </lineage>
</organism>
<protein>
    <recommendedName>
        <fullName evidence="4">Defensin-like protein</fullName>
    </recommendedName>
</protein>
<feature type="chain" id="PRO_5013131014" description="Defensin-like protein" evidence="1">
    <location>
        <begin position="16"/>
        <end position="72"/>
    </location>
</feature>
<reference evidence="2" key="1">
    <citation type="journal article" date="2012" name="Nat. Biotechnol.">
        <title>Draft genome sequence of pigeonpea (Cajanus cajan), an orphan legume crop of resource-poor farmers.</title>
        <authorList>
            <person name="Varshney R.K."/>
            <person name="Chen W."/>
            <person name="Li Y."/>
            <person name="Bharti A.K."/>
            <person name="Saxena R.K."/>
            <person name="Schlueter J.A."/>
            <person name="Donoghue M.T."/>
            <person name="Azam S."/>
            <person name="Fan G."/>
            <person name="Whaley A.M."/>
            <person name="Farmer A.D."/>
            <person name="Sheridan J."/>
            <person name="Iwata A."/>
            <person name="Tuteja R."/>
            <person name="Penmetsa R.V."/>
            <person name="Wu W."/>
            <person name="Upadhyaya H.D."/>
            <person name="Yang S.P."/>
            <person name="Shah T."/>
            <person name="Saxena K.B."/>
            <person name="Michael T."/>
            <person name="McCombie W.R."/>
            <person name="Yang B."/>
            <person name="Zhang G."/>
            <person name="Yang H."/>
            <person name="Wang J."/>
            <person name="Spillane C."/>
            <person name="Cook D.R."/>
            <person name="May G.D."/>
            <person name="Xu X."/>
            <person name="Jackson S.A."/>
        </authorList>
    </citation>
    <scope>NUCLEOTIDE SEQUENCE [LARGE SCALE GENOMIC DNA]</scope>
</reference>
<gene>
    <name evidence="2" type="ORF">KK1_044715</name>
</gene>
<sequence length="72" mass="7893">MKAISSLLFIVLVLSIGIENGGPLKGTYAKLCDIKLYDYCDDTCTPDCLKKYGKKVTALCNESGSCICRYQC</sequence>
<evidence type="ECO:0000313" key="2">
    <source>
        <dbReference type="EMBL" id="KYP34347.1"/>
    </source>
</evidence>
<keyword evidence="1" id="KW-0732">Signal</keyword>
<dbReference type="AlphaFoldDB" id="A0A151QVF1"/>
<keyword evidence="3" id="KW-1185">Reference proteome</keyword>
<dbReference type="Proteomes" id="UP000075243">
    <property type="component" value="Unassembled WGS sequence"/>
</dbReference>
<dbReference type="OMA" id="GMENEGP"/>
<feature type="signal peptide" evidence="1">
    <location>
        <begin position="1"/>
        <end position="15"/>
    </location>
</feature>
<proteinExistence type="predicted"/>
<name>A0A151QVF1_CAJCA</name>
<evidence type="ECO:0008006" key="4">
    <source>
        <dbReference type="Google" id="ProtNLM"/>
    </source>
</evidence>
<accession>A0A151QVF1</accession>
<dbReference type="EMBL" id="KQ484619">
    <property type="protein sequence ID" value="KYP34347.1"/>
    <property type="molecule type" value="Genomic_DNA"/>
</dbReference>
<dbReference type="Gramene" id="C.cajan_42174.t">
    <property type="protein sequence ID" value="C.cajan_42174.t"/>
    <property type="gene ID" value="C.cajan_42174"/>
</dbReference>
<evidence type="ECO:0000256" key="1">
    <source>
        <dbReference type="SAM" id="SignalP"/>
    </source>
</evidence>